<dbReference type="CDD" id="cd00201">
    <property type="entry name" value="WW"/>
    <property type="match status" value="2"/>
</dbReference>
<feature type="domain" description="PDZ" evidence="19">
    <location>
        <begin position="827"/>
        <end position="909"/>
    </location>
</feature>
<feature type="compositionally biased region" description="Polar residues" evidence="16">
    <location>
        <begin position="369"/>
        <end position="385"/>
    </location>
</feature>
<dbReference type="Gene3D" id="2.30.42.10">
    <property type="match status" value="5"/>
</dbReference>
<dbReference type="SMART" id="SM00228">
    <property type="entry name" value="PDZ"/>
    <property type="match status" value="6"/>
</dbReference>
<dbReference type="EMBL" id="CANHGI010000004">
    <property type="protein sequence ID" value="CAI5447660.1"/>
    <property type="molecule type" value="Genomic_DNA"/>
</dbReference>
<protein>
    <recommendedName>
        <fullName evidence="6">Guanylate kinase</fullName>
        <ecNumber evidence="5">2.7.4.8</ecNumber>
    </recommendedName>
    <alternativeName>
        <fullName evidence="14">GMP kinase</fullName>
    </alternativeName>
</protein>
<dbReference type="FunFam" id="2.30.42.10:FF:000005">
    <property type="entry name" value="Membrane associated guanylate kinase, WW and PDZ domain containing 1"/>
    <property type="match status" value="1"/>
</dbReference>
<dbReference type="FunFam" id="2.20.70.10:FF:000034">
    <property type="entry name" value="syntaxin-binding protein 4 isoform X1"/>
    <property type="match status" value="1"/>
</dbReference>
<evidence type="ECO:0000256" key="8">
    <source>
        <dbReference type="ARBA" id="ARBA00022679"/>
    </source>
</evidence>
<evidence type="ECO:0000256" key="2">
    <source>
        <dbReference type="ARBA" id="ARBA00004170"/>
    </source>
</evidence>
<dbReference type="PROSITE" id="PS50052">
    <property type="entry name" value="GUANYLATE_KINASE_2"/>
    <property type="match status" value="1"/>
</dbReference>
<evidence type="ECO:0000256" key="9">
    <source>
        <dbReference type="ARBA" id="ARBA00022737"/>
    </source>
</evidence>
<comment type="catalytic activity">
    <reaction evidence="15">
        <text>GMP + ATP = GDP + ADP</text>
        <dbReference type="Rhea" id="RHEA:20780"/>
        <dbReference type="ChEBI" id="CHEBI:30616"/>
        <dbReference type="ChEBI" id="CHEBI:58115"/>
        <dbReference type="ChEBI" id="CHEBI:58189"/>
        <dbReference type="ChEBI" id="CHEBI:456216"/>
        <dbReference type="EC" id="2.7.4.8"/>
    </reaction>
</comment>
<keyword evidence="7" id="KW-0963">Cytoplasm</keyword>
<dbReference type="GO" id="GO:0005524">
    <property type="term" value="F:ATP binding"/>
    <property type="evidence" value="ECO:0007669"/>
    <property type="project" value="UniProtKB-KW"/>
</dbReference>
<dbReference type="CDD" id="cd06735">
    <property type="entry name" value="PDZ5_MAGI-1_3-like"/>
    <property type="match status" value="1"/>
</dbReference>
<keyword evidence="10" id="KW-0547">Nucleotide-binding</keyword>
<dbReference type="InterPro" id="IPR008145">
    <property type="entry name" value="GK/Ca_channel_bsu"/>
</dbReference>
<sequence length="1054" mass="114787">MTDSGAAELCLKIGDDKGNSGEKDDFAIEIEKLQATLQEMLDCTSSPSTSLDSANEQKASSGLSARRLVRIACDSTNNPHQNFSTTSSCHSDSGNSTTCRGDPLPFSVYGGASLGRLILIDIVRREDLIGLVNPNDILLSVENVKVSGMIKSEVVKLLEDSMRDKDQIAIEVLPASSITDDITELLADRKSSGEFQTIIRENLYQKTVPYTTRPPREGEIDGEHYRFVSVEEFNRFLEQGELLENGTYQGHLYGTPRPVDCYAEQEMVMCSEGLLPPNWETAYTENGDKYFIDHNTGTTTWDDPRELPSGWEQVDDPMYGTFYVDHINKKTQYERPCGSGQNGFGAGLFDGPNHQQHQKYGTLPPAMGQSLNNGIYSQYNTGTLKSSSSPRDSGFDSSPTRYRKFQDGPLSSDTAVTSSDYAFNRSGNPLFTTDPAKLHGEMIATKIVKGPKGLGFTLIGNDASSKGDEFIQVKSVLAGGPAAANGVLRTGDILVRVNGKVLLGATQKEACDVFVSIPIGDPVEIQVCRGYELFIDPTNRIITENVYSSAYRNREKDLHEIDIFKGAEGFGFTIADSVNGQRVKKILYPQQCPNLMEGDTIVELDGKNVRPIAHTQLVDMLRERPVGYQGRLVVKRGNSGISPKSRSRNVSVSGNGNGRQSSMPPDEFSNRNTLQRQPAVVSTDYFDGRGIRPSSTTLGFATPNYIPISEFVNSQRSDLITVSLIRKPVGFGFRLLGGAESKTPLSVGQIVAGGAAEEDGRLQKADEIVEIDGKNVEGASHSDAVILLENAAQMKHVKLLVRRRNHQNMNEIRRGSLSSGIDSESFDVVLHRSENDGFGFVLMSSHNRNGSTIGQIQNGSPAAKSGKLQIGDRVIAVNSIDILNLSHPDIIALIKDSGLTVRLTIAHREAGGPVLPIVSSTLGRNFTMNGDHGLPPPPPSVLRNNLATYVPFDQMSLAETRVPINGNLIDVELERGVKGFGFSIRGGQEFGSMPLFVLRIADDGPAKGDGRLQVGDQLLTINGHSTKGMTHDEAIQIIKQNSIVKLTCLRNRLP</sequence>
<dbReference type="PANTHER" id="PTHR10316:SF40">
    <property type="entry name" value="LD27118P"/>
    <property type="match status" value="1"/>
</dbReference>
<feature type="domain" description="WW" evidence="17">
    <location>
        <begin position="305"/>
        <end position="338"/>
    </location>
</feature>
<feature type="region of interest" description="Disordered" evidence="16">
    <location>
        <begin position="364"/>
        <end position="413"/>
    </location>
</feature>
<dbReference type="PROSITE" id="PS50106">
    <property type="entry name" value="PDZ"/>
    <property type="match status" value="5"/>
</dbReference>
<evidence type="ECO:0000313" key="20">
    <source>
        <dbReference type="EMBL" id="CAI5447660.1"/>
    </source>
</evidence>
<keyword evidence="13" id="KW-0472">Membrane</keyword>
<dbReference type="Pfam" id="PF00625">
    <property type="entry name" value="Guanylate_kin"/>
    <property type="match status" value="1"/>
</dbReference>
<feature type="region of interest" description="Disordered" evidence="16">
    <location>
        <begin position="44"/>
        <end position="63"/>
    </location>
</feature>
<dbReference type="EC" id="2.7.4.8" evidence="5"/>
<comment type="caution">
    <text evidence="20">The sequence shown here is derived from an EMBL/GenBank/DDBJ whole genome shotgun (WGS) entry which is preliminary data.</text>
</comment>
<dbReference type="SUPFAM" id="SSF50156">
    <property type="entry name" value="PDZ domain-like"/>
    <property type="match status" value="5"/>
</dbReference>
<dbReference type="SUPFAM" id="SSF52540">
    <property type="entry name" value="P-loop containing nucleoside triphosphate hydrolases"/>
    <property type="match status" value="1"/>
</dbReference>
<feature type="domain" description="PDZ" evidence="19">
    <location>
        <begin position="721"/>
        <end position="803"/>
    </location>
</feature>
<dbReference type="GO" id="GO:0005737">
    <property type="term" value="C:cytoplasm"/>
    <property type="evidence" value="ECO:0007669"/>
    <property type="project" value="UniProtKB-SubCell"/>
</dbReference>
<dbReference type="AlphaFoldDB" id="A0A9P1IN46"/>
<dbReference type="Pfam" id="PF00397">
    <property type="entry name" value="WW"/>
    <property type="match status" value="2"/>
</dbReference>
<dbReference type="OrthoDB" id="66881at2759"/>
<dbReference type="FunFam" id="3.30.63.10:FF:000005">
    <property type="entry name" value="Guanylate kinase"/>
    <property type="match status" value="1"/>
</dbReference>
<keyword evidence="9" id="KW-0677">Repeat</keyword>
<dbReference type="InterPro" id="IPR001478">
    <property type="entry name" value="PDZ"/>
</dbReference>
<dbReference type="Pfam" id="PF00595">
    <property type="entry name" value="PDZ"/>
    <property type="match status" value="4"/>
</dbReference>
<dbReference type="CDD" id="cd06732">
    <property type="entry name" value="PDZ2_MAGI-1_3-like"/>
    <property type="match status" value="1"/>
</dbReference>
<evidence type="ECO:0000256" key="7">
    <source>
        <dbReference type="ARBA" id="ARBA00022490"/>
    </source>
</evidence>
<evidence type="ECO:0000256" key="13">
    <source>
        <dbReference type="ARBA" id="ARBA00023136"/>
    </source>
</evidence>
<feature type="region of interest" description="Disordered" evidence="16">
    <location>
        <begin position="637"/>
        <end position="675"/>
    </location>
</feature>
<dbReference type="GO" id="GO:0004385">
    <property type="term" value="F:GMP kinase activity"/>
    <property type="evidence" value="ECO:0007669"/>
    <property type="project" value="UniProtKB-EC"/>
</dbReference>
<dbReference type="InterPro" id="IPR036034">
    <property type="entry name" value="PDZ_sf"/>
</dbReference>
<dbReference type="InterPro" id="IPR008144">
    <property type="entry name" value="Guanylate_kin-like_dom"/>
</dbReference>
<organism evidence="20 21">
    <name type="scientific">Caenorhabditis angaria</name>
    <dbReference type="NCBI Taxonomy" id="860376"/>
    <lineage>
        <taxon>Eukaryota</taxon>
        <taxon>Metazoa</taxon>
        <taxon>Ecdysozoa</taxon>
        <taxon>Nematoda</taxon>
        <taxon>Chromadorea</taxon>
        <taxon>Rhabditida</taxon>
        <taxon>Rhabditina</taxon>
        <taxon>Rhabditomorpha</taxon>
        <taxon>Rhabditoidea</taxon>
        <taxon>Rhabditidae</taxon>
        <taxon>Peloderinae</taxon>
        <taxon>Caenorhabditis</taxon>
    </lineage>
</organism>
<dbReference type="SMART" id="SM00456">
    <property type="entry name" value="WW"/>
    <property type="match status" value="2"/>
</dbReference>
<evidence type="ECO:0000259" key="18">
    <source>
        <dbReference type="PROSITE" id="PS50052"/>
    </source>
</evidence>
<dbReference type="PROSITE" id="PS50020">
    <property type="entry name" value="WW_DOMAIN_2"/>
    <property type="match status" value="2"/>
</dbReference>
<comment type="function">
    <text evidence="1">Essential for recycling GMP and indirectly, cGMP.</text>
</comment>
<dbReference type="PANTHER" id="PTHR10316">
    <property type="entry name" value="MEMBRANE ASSOCIATED GUANYLATE KINASE-RELATED"/>
    <property type="match status" value="1"/>
</dbReference>
<feature type="compositionally biased region" description="Polar residues" evidence="16">
    <location>
        <begin position="639"/>
        <end position="663"/>
    </location>
</feature>
<keyword evidence="11" id="KW-0418">Kinase</keyword>
<evidence type="ECO:0000256" key="15">
    <source>
        <dbReference type="ARBA" id="ARBA00048594"/>
    </source>
</evidence>
<dbReference type="FunFam" id="2.30.42.10:FF:000144">
    <property type="entry name" value="Membrane associated guanylate kinase, WW and PDZ domain containing 2"/>
    <property type="match status" value="1"/>
</dbReference>
<dbReference type="GO" id="GO:0016020">
    <property type="term" value="C:membrane"/>
    <property type="evidence" value="ECO:0007669"/>
    <property type="project" value="UniProtKB-SubCell"/>
</dbReference>
<dbReference type="PROSITE" id="PS00856">
    <property type="entry name" value="GUANYLATE_KINASE_1"/>
    <property type="match status" value="1"/>
</dbReference>
<dbReference type="InterPro" id="IPR036020">
    <property type="entry name" value="WW_dom_sf"/>
</dbReference>
<dbReference type="InterPro" id="IPR020590">
    <property type="entry name" value="Guanylate_kinase_CS"/>
</dbReference>
<evidence type="ECO:0000256" key="6">
    <source>
        <dbReference type="ARBA" id="ARBA00016296"/>
    </source>
</evidence>
<evidence type="ECO:0000256" key="14">
    <source>
        <dbReference type="ARBA" id="ARBA00030128"/>
    </source>
</evidence>
<keyword evidence="8" id="KW-0808">Transferase</keyword>
<proteinExistence type="inferred from homology"/>
<dbReference type="CDD" id="cd06734">
    <property type="entry name" value="PDZ4_MAGI-1_3-like"/>
    <property type="match status" value="1"/>
</dbReference>
<evidence type="ECO:0000256" key="12">
    <source>
        <dbReference type="ARBA" id="ARBA00022840"/>
    </source>
</evidence>
<dbReference type="FunFam" id="2.20.70.10:FF:000001">
    <property type="entry name" value="Membrane-associated guanylate kinase, WW and PDZ domain-containing protein 1"/>
    <property type="match status" value="1"/>
</dbReference>
<evidence type="ECO:0000256" key="11">
    <source>
        <dbReference type="ARBA" id="ARBA00022777"/>
    </source>
</evidence>
<comment type="subcellular location">
    <subcellularLocation>
        <location evidence="3">Cytoplasm</location>
    </subcellularLocation>
    <subcellularLocation>
        <location evidence="2">Membrane</location>
        <topology evidence="2">Peripheral membrane protein</topology>
    </subcellularLocation>
</comment>
<dbReference type="GO" id="GO:0007165">
    <property type="term" value="P:signal transduction"/>
    <property type="evidence" value="ECO:0007669"/>
    <property type="project" value="TreeGrafter"/>
</dbReference>
<evidence type="ECO:0000256" key="16">
    <source>
        <dbReference type="SAM" id="MobiDB-lite"/>
    </source>
</evidence>
<evidence type="ECO:0000256" key="10">
    <source>
        <dbReference type="ARBA" id="ARBA00022741"/>
    </source>
</evidence>
<keyword evidence="21" id="KW-1185">Reference proteome</keyword>
<comment type="similarity">
    <text evidence="4">Belongs to the guanylate kinase family.</text>
</comment>
<dbReference type="Gene3D" id="2.20.70.10">
    <property type="match status" value="2"/>
</dbReference>
<dbReference type="SUPFAM" id="SSF51045">
    <property type="entry name" value="WW domain"/>
    <property type="match status" value="2"/>
</dbReference>
<dbReference type="Gene3D" id="3.30.63.10">
    <property type="entry name" value="Guanylate Kinase phosphate binding domain"/>
    <property type="match status" value="1"/>
</dbReference>
<evidence type="ECO:0000256" key="4">
    <source>
        <dbReference type="ARBA" id="ARBA00005790"/>
    </source>
</evidence>
<dbReference type="CDD" id="cd06733">
    <property type="entry name" value="PDZ3_MAGI-1_3-like"/>
    <property type="match status" value="1"/>
</dbReference>
<feature type="domain" description="Guanylate kinase-like" evidence="18">
    <location>
        <begin position="166"/>
        <end position="255"/>
    </location>
</feature>
<keyword evidence="12" id="KW-0067">ATP-binding</keyword>
<dbReference type="PROSITE" id="PS01159">
    <property type="entry name" value="WW_DOMAIN_1"/>
    <property type="match status" value="2"/>
</dbReference>
<evidence type="ECO:0000313" key="21">
    <source>
        <dbReference type="Proteomes" id="UP001152747"/>
    </source>
</evidence>
<feature type="domain" description="PDZ" evidence="19">
    <location>
        <begin position="560"/>
        <end position="623"/>
    </location>
</feature>
<accession>A0A9P1IN46</accession>
<dbReference type="InterPro" id="IPR001202">
    <property type="entry name" value="WW_dom"/>
</dbReference>
<evidence type="ECO:0000259" key="17">
    <source>
        <dbReference type="PROSITE" id="PS50020"/>
    </source>
</evidence>
<feature type="domain" description="PDZ" evidence="19">
    <location>
        <begin position="444"/>
        <end position="510"/>
    </location>
</feature>
<name>A0A9P1IN46_9PELO</name>
<feature type="domain" description="PDZ" evidence="19">
    <location>
        <begin position="970"/>
        <end position="1040"/>
    </location>
</feature>
<dbReference type="Proteomes" id="UP001152747">
    <property type="component" value="Unassembled WGS sequence"/>
</dbReference>
<reference evidence="20" key="1">
    <citation type="submission" date="2022-11" db="EMBL/GenBank/DDBJ databases">
        <authorList>
            <person name="Kikuchi T."/>
        </authorList>
    </citation>
    <scope>NUCLEOTIDE SEQUENCE</scope>
    <source>
        <strain evidence="20">PS1010</strain>
    </source>
</reference>
<gene>
    <name evidence="20" type="ORF">CAMP_LOCUS10297</name>
</gene>
<evidence type="ECO:0000259" key="19">
    <source>
        <dbReference type="PROSITE" id="PS50106"/>
    </source>
</evidence>
<dbReference type="SMART" id="SM00072">
    <property type="entry name" value="GuKc"/>
    <property type="match status" value="1"/>
</dbReference>
<evidence type="ECO:0000256" key="1">
    <source>
        <dbReference type="ARBA" id="ARBA00003531"/>
    </source>
</evidence>
<dbReference type="InterPro" id="IPR027417">
    <property type="entry name" value="P-loop_NTPase"/>
</dbReference>
<feature type="domain" description="WW" evidence="17">
    <location>
        <begin position="273"/>
        <end position="306"/>
    </location>
</feature>
<evidence type="ECO:0000256" key="5">
    <source>
        <dbReference type="ARBA" id="ARBA00012961"/>
    </source>
</evidence>
<feature type="compositionally biased region" description="Low complexity" evidence="16">
    <location>
        <begin position="386"/>
        <end position="399"/>
    </location>
</feature>
<evidence type="ECO:0000256" key="3">
    <source>
        <dbReference type="ARBA" id="ARBA00004496"/>
    </source>
</evidence>